<dbReference type="EMBL" id="MLJW01000032">
    <property type="protein sequence ID" value="OIR08401.1"/>
    <property type="molecule type" value="Genomic_DNA"/>
</dbReference>
<dbReference type="GO" id="GO:0005975">
    <property type="term" value="P:carbohydrate metabolic process"/>
    <property type="evidence" value="ECO:0007669"/>
    <property type="project" value="InterPro"/>
</dbReference>
<dbReference type="Gene3D" id="2.60.40.10">
    <property type="entry name" value="Immunoglobulins"/>
    <property type="match status" value="1"/>
</dbReference>
<gene>
    <name evidence="2" type="primary">treZ_1</name>
    <name evidence="2" type="ORF">GALL_95690</name>
</gene>
<dbReference type="SUPFAM" id="SSF51445">
    <property type="entry name" value="(Trans)glycosidases"/>
    <property type="match status" value="1"/>
</dbReference>
<dbReference type="GO" id="GO:0033942">
    <property type="term" value="F:4-alpha-D-(1-&gt;4)-alpha-D-glucanotrehalose trehalohydrolase activity"/>
    <property type="evidence" value="ECO:0007669"/>
    <property type="project" value="UniProtKB-EC"/>
</dbReference>
<keyword evidence="2" id="KW-0378">Hydrolase</keyword>
<organism evidence="2">
    <name type="scientific">mine drainage metagenome</name>
    <dbReference type="NCBI Taxonomy" id="410659"/>
    <lineage>
        <taxon>unclassified sequences</taxon>
        <taxon>metagenomes</taxon>
        <taxon>ecological metagenomes</taxon>
    </lineage>
</organism>
<evidence type="ECO:0000313" key="2">
    <source>
        <dbReference type="EMBL" id="OIR08401.1"/>
    </source>
</evidence>
<dbReference type="PANTHER" id="PTHR43651">
    <property type="entry name" value="1,4-ALPHA-GLUCAN-BRANCHING ENZYME"/>
    <property type="match status" value="1"/>
</dbReference>
<dbReference type="Pfam" id="PF18962">
    <property type="entry name" value="Por_Secre_tail"/>
    <property type="match status" value="1"/>
</dbReference>
<proteinExistence type="predicted"/>
<keyword evidence="2" id="KW-0326">Glycosidase</keyword>
<protein>
    <submittedName>
        <fullName evidence="2">Malto-oligosyltrehalose trehalohydrolase</fullName>
        <ecNumber evidence="2">3.2.1.141</ecNumber>
    </submittedName>
</protein>
<dbReference type="Pfam" id="PF00128">
    <property type="entry name" value="Alpha-amylase"/>
    <property type="match status" value="1"/>
</dbReference>
<name>A0A1J5SIW9_9ZZZZ</name>
<dbReference type="Gene3D" id="3.20.20.80">
    <property type="entry name" value="Glycosidases"/>
    <property type="match status" value="1"/>
</dbReference>
<reference evidence="2" key="1">
    <citation type="submission" date="2016-10" db="EMBL/GenBank/DDBJ databases">
        <title>Sequence of Gallionella enrichment culture.</title>
        <authorList>
            <person name="Poehlein A."/>
            <person name="Muehling M."/>
            <person name="Daniel R."/>
        </authorList>
    </citation>
    <scope>NUCLEOTIDE SEQUENCE</scope>
</reference>
<dbReference type="EC" id="3.2.1.141" evidence="2"/>
<dbReference type="InterPro" id="IPR006047">
    <property type="entry name" value="GH13_cat_dom"/>
</dbReference>
<dbReference type="SMART" id="SM00642">
    <property type="entry name" value="Aamy"/>
    <property type="match status" value="1"/>
</dbReference>
<comment type="caution">
    <text evidence="2">The sequence shown here is derived from an EMBL/GenBank/DDBJ whole genome shotgun (WGS) entry which is preliminary data.</text>
</comment>
<dbReference type="InterPro" id="IPR014756">
    <property type="entry name" value="Ig_E-set"/>
</dbReference>
<dbReference type="CDD" id="cd11350">
    <property type="entry name" value="AmyAc_4"/>
    <property type="match status" value="1"/>
</dbReference>
<feature type="domain" description="Glycosyl hydrolase family 13 catalytic" evidence="1">
    <location>
        <begin position="405"/>
        <end position="778"/>
    </location>
</feature>
<accession>A0A1J5SIW9</accession>
<dbReference type="InterPro" id="IPR017853">
    <property type="entry name" value="GH"/>
</dbReference>
<sequence length="974" mass="107399">MRINFFIIFCFLAFSGNAQLLSWSPSFITDTTSTVTITCDATQGNQGLNNYTPTSDVYVHIGLITSSSTSSSNWLHVPSFSTWGTTNSQIQTTSLGNNKWQYTITGGLRSFFGVTGSSETILKIAILFRNGNGSLKQANIDGSDMYVPVYAAATSSNLLVRLDAPFRQPLYTPTLVPLTKKVGDNVSITANANQNSNITLFFNGTQVGSVATNTQTASATGSITAAGTQTIVAQANNGTTTTSDTSTFFISSSNTFAALPPGVVDGINYEAGDTSAILVLYAPHKSQIVVVGDFNNWTQSSAYQMNETPDSLRYWIRLTHLTAGTEYAYQYVIDGSLIVADYNAEKILDKANDQYISSATYPNLKTFPSAASGNIVSVLQTAKPAYNWQVTNFTRPDKRNLSIYELWVGNFTAAQNYQAIKDTLSYLKRLGINAIELMPINEFEGNVSWGYNPNFYFAPDKYYGTENALRQLIDACHQQGIAVIMDMVMNHSFGSSPMVQMYWDAAKNIPATNNPWFNQYATHAYNVGYQFNHQSQATIDFRNRVIRHWLTKYKVDGFRWDLAKGFTQTNTCDATGNNCNVTTWGNYDAGRVATWKNIYDTIQSVSPNAYCILEMFADNSEETVEANYGMLIWGNMNSAFNQATMGYSNPSWDLSYGVYTNRGYNSANLVTYQESHDEERLMNRNELYGNSNGSYNVKDTATGLKRNAMAAAFWAMIPGPKMMWQFGELGFDYSINTCSDLTINNNCRLSQKPLGWNYYANANRYALYNVYSKLLNLRNTPKYFNTFTTGAINYNLSGAFKSLIVTSDSLSVVVVGNVDVTAQTGSVTFPTAGTWYSYLTGTTITASGAAQSITLQPGEYYVYTNRNSGGTLATAVVPVNDVLNDLKLIIAPNPVNGATIIEYYLPENGNVLMNVVDMNGKKITTLVNGFKAKGKQSIAINSNGFNTNRFAGGMYLLQLLVNGKERTEKFIITK</sequence>
<dbReference type="InterPro" id="IPR026444">
    <property type="entry name" value="Secre_tail"/>
</dbReference>
<dbReference type="InterPro" id="IPR013783">
    <property type="entry name" value="Ig-like_fold"/>
</dbReference>
<dbReference type="NCBIfam" id="TIGR04183">
    <property type="entry name" value="Por_Secre_tail"/>
    <property type="match status" value="1"/>
</dbReference>
<dbReference type="AlphaFoldDB" id="A0A1J5SIW9"/>
<dbReference type="SUPFAM" id="SSF81296">
    <property type="entry name" value="E set domains"/>
    <property type="match status" value="1"/>
</dbReference>
<evidence type="ECO:0000259" key="1">
    <source>
        <dbReference type="SMART" id="SM00642"/>
    </source>
</evidence>